<sequence length="134" mass="14546">MRKFLRSQDGSASVEFVALAIPLFIPLFIFLNQFANLSGEEEMARTLAREGARAYVASSGSDTAEIMMNRVIMAAGKELGLTQQQFSRLAIGLKCSNSPCHSPNGRVQVTVHFGSTAESRAVTASAQEYISPWT</sequence>
<keyword evidence="1" id="KW-0812">Transmembrane</keyword>
<dbReference type="EMBL" id="CAEZUB010000057">
    <property type="protein sequence ID" value="CAB4590526.1"/>
    <property type="molecule type" value="Genomic_DNA"/>
</dbReference>
<protein>
    <submittedName>
        <fullName evidence="2">Unannotated protein</fullName>
    </submittedName>
</protein>
<proteinExistence type="predicted"/>
<evidence type="ECO:0000256" key="1">
    <source>
        <dbReference type="SAM" id="Phobius"/>
    </source>
</evidence>
<keyword evidence="1" id="KW-0472">Membrane</keyword>
<keyword evidence="1" id="KW-1133">Transmembrane helix</keyword>
<gene>
    <name evidence="2" type="ORF">UFOPK1775_00611</name>
</gene>
<organism evidence="2">
    <name type="scientific">freshwater metagenome</name>
    <dbReference type="NCBI Taxonomy" id="449393"/>
    <lineage>
        <taxon>unclassified sequences</taxon>
        <taxon>metagenomes</taxon>
        <taxon>ecological metagenomes</taxon>
    </lineage>
</organism>
<reference evidence="2" key="1">
    <citation type="submission" date="2020-05" db="EMBL/GenBank/DDBJ databases">
        <authorList>
            <person name="Chiriac C."/>
            <person name="Salcher M."/>
            <person name="Ghai R."/>
            <person name="Kavagutti S V."/>
        </authorList>
    </citation>
    <scope>NUCLEOTIDE SEQUENCE</scope>
</reference>
<feature type="transmembrane region" description="Helical" evidence="1">
    <location>
        <begin position="12"/>
        <end position="31"/>
    </location>
</feature>
<name>A0A6J6FNC4_9ZZZZ</name>
<dbReference type="AlphaFoldDB" id="A0A6J6FNC4"/>
<accession>A0A6J6FNC4</accession>
<evidence type="ECO:0000313" key="2">
    <source>
        <dbReference type="EMBL" id="CAB4590526.1"/>
    </source>
</evidence>